<name>A0A1I3J7B7_9FLAO</name>
<accession>A0A1I3J7B7</accession>
<keyword evidence="4 10" id="KW-0812">Transmembrane</keyword>
<evidence type="ECO:0000313" key="15">
    <source>
        <dbReference type="Proteomes" id="UP000199559"/>
    </source>
</evidence>
<dbReference type="Gene3D" id="2.170.130.10">
    <property type="entry name" value="TonB-dependent receptor, plug domain"/>
    <property type="match status" value="1"/>
</dbReference>
<dbReference type="Pfam" id="PF00593">
    <property type="entry name" value="TonB_dep_Rec_b-barrel"/>
    <property type="match status" value="1"/>
</dbReference>
<dbReference type="Gene3D" id="2.40.170.20">
    <property type="entry name" value="TonB-dependent receptor, beta-barrel domain"/>
    <property type="match status" value="1"/>
</dbReference>
<keyword evidence="15" id="KW-1185">Reference proteome</keyword>
<organism evidence="14 15">
    <name type="scientific">Olleya namhaensis</name>
    <dbReference type="NCBI Taxonomy" id="1144750"/>
    <lineage>
        <taxon>Bacteria</taxon>
        <taxon>Pseudomonadati</taxon>
        <taxon>Bacteroidota</taxon>
        <taxon>Flavobacteriia</taxon>
        <taxon>Flavobacteriales</taxon>
        <taxon>Flavobacteriaceae</taxon>
    </lineage>
</organism>
<evidence type="ECO:0000256" key="1">
    <source>
        <dbReference type="ARBA" id="ARBA00004571"/>
    </source>
</evidence>
<dbReference type="EMBL" id="FORM01000001">
    <property type="protein sequence ID" value="SFI56016.1"/>
    <property type="molecule type" value="Genomic_DNA"/>
</dbReference>
<evidence type="ECO:0000256" key="7">
    <source>
        <dbReference type="ARBA" id="ARBA00023136"/>
    </source>
</evidence>
<keyword evidence="6 11" id="KW-0798">TonB box</keyword>
<evidence type="ECO:0000256" key="8">
    <source>
        <dbReference type="ARBA" id="ARBA00023170"/>
    </source>
</evidence>
<dbReference type="GO" id="GO:0009279">
    <property type="term" value="C:cell outer membrane"/>
    <property type="evidence" value="ECO:0007669"/>
    <property type="project" value="UniProtKB-SubCell"/>
</dbReference>
<proteinExistence type="inferred from homology"/>
<gene>
    <name evidence="14" type="ORF">SAMN05443431_101281</name>
</gene>
<comment type="subcellular location">
    <subcellularLocation>
        <location evidence="1 10">Cell outer membrane</location>
        <topology evidence="1 10">Multi-pass membrane protein</topology>
    </subcellularLocation>
</comment>
<dbReference type="RefSeq" id="WP_090836812.1">
    <property type="nucleotide sequence ID" value="NZ_FORM01000001.1"/>
</dbReference>
<dbReference type="SUPFAM" id="SSF56935">
    <property type="entry name" value="Porins"/>
    <property type="match status" value="1"/>
</dbReference>
<evidence type="ECO:0000313" key="14">
    <source>
        <dbReference type="EMBL" id="SFI56016.1"/>
    </source>
</evidence>
<evidence type="ECO:0000256" key="3">
    <source>
        <dbReference type="ARBA" id="ARBA00022452"/>
    </source>
</evidence>
<dbReference type="AlphaFoldDB" id="A0A1I3J7B7"/>
<sequence length="713" mass="81210">MILNKNYLTIYFSFFLVGITFAQKNKTVVKDSTIVETLDEVVITGQYNPQSIKKSVHNVIVIDRKKIDQQAANNLADLLNFNLNLNIIPSAQTGRSTISFFGLDSQYFNILVDNIPLVSDNGVGNNIDLTQINLDDIERIEIVEGAVGVDYGANAVSGVINIITKKSIAHDWEIQAFVQEETVSDEYTWFDQGRHIQAFNIGHKINGKWSAKLGFNRNQFAGFYNQREGQNHYTNDGLRGYDWLPKTQLTSKANLNYSGTNFKLFYKFEYFNEDLNYYDAAVRANIDTQSQTSNPSATDRIYTTNRFVNNLSLSGSLTSGANYNASFSYQTQKRDLNEFNYYILTKEKSNQTDETYQSSDVFFSKGTINNLSKSDTFNYQLGYETRFIKGFDTQASGEVTQQDKTQQQNNYAVFMSSEYKLSNKLSLRPGVRYEYNSKFKSQVLGSFSARYLLNKGYELRASIGSSYRTPNFEELYYYFVDSNHDVRGNQDLTPEQGFSTFLNLKKRSWFGETSMTNNLKLSYINLTDKIELAVANTTPLQYQYINIDAYRLIGFTSENTIKQDNWTFNLGATLQGVSRIMNTEVNAENDFLYALQLNTSATYLVKDWDTAFTVLLKHNGKQQNYIAEGSDTEGRTLFKKYTTDAYSWMDASIKKSFLNNKLQATIGGRNLLDITTVATNGNTTTGTHSTNNSSLLLGYGRSYYLKLLYNLNF</sequence>
<dbReference type="InterPro" id="IPR036942">
    <property type="entry name" value="Beta-barrel_TonB_sf"/>
</dbReference>
<evidence type="ECO:0000256" key="9">
    <source>
        <dbReference type="ARBA" id="ARBA00023237"/>
    </source>
</evidence>
<dbReference type="InterPro" id="IPR037066">
    <property type="entry name" value="Plug_dom_sf"/>
</dbReference>
<keyword evidence="9 10" id="KW-0998">Cell outer membrane</keyword>
<evidence type="ECO:0000256" key="4">
    <source>
        <dbReference type="ARBA" id="ARBA00022692"/>
    </source>
</evidence>
<feature type="domain" description="TonB-dependent receptor plug" evidence="13">
    <location>
        <begin position="53"/>
        <end position="159"/>
    </location>
</feature>
<evidence type="ECO:0000256" key="2">
    <source>
        <dbReference type="ARBA" id="ARBA00022448"/>
    </source>
</evidence>
<dbReference type="PROSITE" id="PS52016">
    <property type="entry name" value="TONB_DEPENDENT_REC_3"/>
    <property type="match status" value="1"/>
</dbReference>
<reference evidence="15" key="1">
    <citation type="submission" date="2016-10" db="EMBL/GenBank/DDBJ databases">
        <authorList>
            <person name="Varghese N."/>
            <person name="Submissions S."/>
        </authorList>
    </citation>
    <scope>NUCLEOTIDE SEQUENCE [LARGE SCALE GENOMIC DNA]</scope>
    <source>
        <strain evidence="15">DSM 28881</strain>
    </source>
</reference>
<evidence type="ECO:0000256" key="10">
    <source>
        <dbReference type="PROSITE-ProRule" id="PRU01360"/>
    </source>
</evidence>
<comment type="similarity">
    <text evidence="10 11">Belongs to the TonB-dependent receptor family.</text>
</comment>
<dbReference type="Proteomes" id="UP000199559">
    <property type="component" value="Unassembled WGS sequence"/>
</dbReference>
<evidence type="ECO:0000259" key="12">
    <source>
        <dbReference type="Pfam" id="PF00593"/>
    </source>
</evidence>
<dbReference type="GO" id="GO:0015344">
    <property type="term" value="F:siderophore uptake transmembrane transporter activity"/>
    <property type="evidence" value="ECO:0007669"/>
    <property type="project" value="TreeGrafter"/>
</dbReference>
<dbReference type="GO" id="GO:0044718">
    <property type="term" value="P:siderophore transmembrane transport"/>
    <property type="evidence" value="ECO:0007669"/>
    <property type="project" value="TreeGrafter"/>
</dbReference>
<protein>
    <submittedName>
        <fullName evidence="14">Outer membrane receptor for ferrienterochelin and colicins</fullName>
    </submittedName>
</protein>
<dbReference type="PANTHER" id="PTHR30069:SF29">
    <property type="entry name" value="HEMOGLOBIN AND HEMOGLOBIN-HAPTOGLOBIN-BINDING PROTEIN 1-RELATED"/>
    <property type="match status" value="1"/>
</dbReference>
<dbReference type="InterPro" id="IPR000531">
    <property type="entry name" value="Beta-barrel_TonB"/>
</dbReference>
<keyword evidence="2 10" id="KW-0813">Transport</keyword>
<evidence type="ECO:0000256" key="5">
    <source>
        <dbReference type="ARBA" id="ARBA00022729"/>
    </source>
</evidence>
<keyword evidence="3 10" id="KW-1134">Transmembrane beta strand</keyword>
<keyword evidence="8 14" id="KW-0675">Receptor</keyword>
<dbReference type="InterPro" id="IPR039426">
    <property type="entry name" value="TonB-dep_rcpt-like"/>
</dbReference>
<keyword evidence="5" id="KW-0732">Signal</keyword>
<evidence type="ECO:0000259" key="13">
    <source>
        <dbReference type="Pfam" id="PF07715"/>
    </source>
</evidence>
<dbReference type="PANTHER" id="PTHR30069">
    <property type="entry name" value="TONB-DEPENDENT OUTER MEMBRANE RECEPTOR"/>
    <property type="match status" value="1"/>
</dbReference>
<dbReference type="Pfam" id="PF07715">
    <property type="entry name" value="Plug"/>
    <property type="match status" value="1"/>
</dbReference>
<evidence type="ECO:0000256" key="6">
    <source>
        <dbReference type="ARBA" id="ARBA00023077"/>
    </source>
</evidence>
<evidence type="ECO:0000256" key="11">
    <source>
        <dbReference type="RuleBase" id="RU003357"/>
    </source>
</evidence>
<dbReference type="InterPro" id="IPR012910">
    <property type="entry name" value="Plug_dom"/>
</dbReference>
<dbReference type="STRING" id="1144750.SAMN05443431_101281"/>
<keyword evidence="7 10" id="KW-0472">Membrane</keyword>
<feature type="domain" description="TonB-dependent receptor-like beta-barrel" evidence="12">
    <location>
        <begin position="258"/>
        <end position="671"/>
    </location>
</feature>